<evidence type="ECO:0000259" key="2">
    <source>
        <dbReference type="Pfam" id="PF01464"/>
    </source>
</evidence>
<comment type="similarity">
    <text evidence="1">Belongs to the virb1 family.</text>
</comment>
<dbReference type="InterPro" id="IPR023346">
    <property type="entry name" value="Lysozyme-like_dom_sf"/>
</dbReference>
<sequence length="269" mass="28923">MGVQPISIPQSLAYVLTAAGDRSGVDFDYLLQTAVRESSLNPEAKAQTSSAVGLFQFLESTWLQVMKEDGPRLGYGQYADAIQRTADGDYVVRDPQLRSQILSLRTDPQIAADMAAAFTKSNGDYLTARFGRMPSAGELYIAHFLGPQGAEKLFTAGLSNPDQIAANLFPRQAAANRAIFYDNGAPRSIRDVYRVLVAKHEGIGTNPAFSVQQMAGESPPVTEAPVVSSRFSPANMSFTGLFRNVPEPAQSDAAGEAGDAAFFTQLYAQ</sequence>
<protein>
    <submittedName>
        <fullName evidence="3">Transglycosylase SLT domain-containing protein</fullName>
    </submittedName>
</protein>
<feature type="domain" description="Transglycosylase SLT" evidence="2">
    <location>
        <begin position="18"/>
        <end position="67"/>
    </location>
</feature>
<dbReference type="RefSeq" id="WP_386831022.1">
    <property type="nucleotide sequence ID" value="NZ_JBHUNP010000001.1"/>
</dbReference>
<dbReference type="InterPro" id="IPR008258">
    <property type="entry name" value="Transglycosylase_SLT_dom_1"/>
</dbReference>
<evidence type="ECO:0000313" key="3">
    <source>
        <dbReference type="EMBL" id="MFD2646417.1"/>
    </source>
</evidence>
<dbReference type="Proteomes" id="UP001597521">
    <property type="component" value="Unassembled WGS sequence"/>
</dbReference>
<dbReference type="Pfam" id="PF01464">
    <property type="entry name" value="SLT"/>
    <property type="match status" value="1"/>
</dbReference>
<accession>A0ABW5QFF2</accession>
<keyword evidence="4" id="KW-1185">Reference proteome</keyword>
<evidence type="ECO:0000256" key="1">
    <source>
        <dbReference type="ARBA" id="ARBA00009387"/>
    </source>
</evidence>
<dbReference type="Gene3D" id="1.10.530.10">
    <property type="match status" value="1"/>
</dbReference>
<proteinExistence type="inferred from homology"/>
<reference evidence="4" key="1">
    <citation type="journal article" date="2019" name="Int. J. Syst. Evol. Microbiol.">
        <title>The Global Catalogue of Microorganisms (GCM) 10K type strain sequencing project: providing services to taxonomists for standard genome sequencing and annotation.</title>
        <authorList>
            <consortium name="The Broad Institute Genomics Platform"/>
            <consortium name="The Broad Institute Genome Sequencing Center for Infectious Disease"/>
            <person name="Wu L."/>
            <person name="Ma J."/>
        </authorList>
    </citation>
    <scope>NUCLEOTIDE SEQUENCE [LARGE SCALE GENOMIC DNA]</scope>
    <source>
        <strain evidence="4">CCM 7427</strain>
    </source>
</reference>
<dbReference type="EMBL" id="JBHUNP010000001">
    <property type="protein sequence ID" value="MFD2646417.1"/>
    <property type="molecule type" value="Genomic_DNA"/>
</dbReference>
<comment type="caution">
    <text evidence="3">The sequence shown here is derived from an EMBL/GenBank/DDBJ whole genome shotgun (WGS) entry which is preliminary data.</text>
</comment>
<organism evidence="3 4">
    <name type="scientific">Devosia albogilva</name>
    <dbReference type="NCBI Taxonomy" id="429726"/>
    <lineage>
        <taxon>Bacteria</taxon>
        <taxon>Pseudomonadati</taxon>
        <taxon>Pseudomonadota</taxon>
        <taxon>Alphaproteobacteria</taxon>
        <taxon>Hyphomicrobiales</taxon>
        <taxon>Devosiaceae</taxon>
        <taxon>Devosia</taxon>
    </lineage>
</organism>
<evidence type="ECO:0000313" key="4">
    <source>
        <dbReference type="Proteomes" id="UP001597521"/>
    </source>
</evidence>
<gene>
    <name evidence="3" type="ORF">ACFSX5_01265</name>
</gene>
<dbReference type="SUPFAM" id="SSF53955">
    <property type="entry name" value="Lysozyme-like"/>
    <property type="match status" value="1"/>
</dbReference>
<name>A0ABW5QFF2_9HYPH</name>